<evidence type="ECO:0008006" key="4">
    <source>
        <dbReference type="Google" id="ProtNLM"/>
    </source>
</evidence>
<feature type="compositionally biased region" description="Gly residues" evidence="1">
    <location>
        <begin position="260"/>
        <end position="273"/>
    </location>
</feature>
<evidence type="ECO:0000313" key="3">
    <source>
        <dbReference type="Proteomes" id="UP001438707"/>
    </source>
</evidence>
<dbReference type="Pfam" id="PF06273">
    <property type="entry name" value="eIF-4B"/>
    <property type="match status" value="1"/>
</dbReference>
<name>A0AAW1RH73_9CHLO</name>
<organism evidence="2 3">
    <name type="scientific">Apatococcus lobatus</name>
    <dbReference type="NCBI Taxonomy" id="904363"/>
    <lineage>
        <taxon>Eukaryota</taxon>
        <taxon>Viridiplantae</taxon>
        <taxon>Chlorophyta</taxon>
        <taxon>core chlorophytes</taxon>
        <taxon>Trebouxiophyceae</taxon>
        <taxon>Chlorellales</taxon>
        <taxon>Chlorellaceae</taxon>
        <taxon>Apatococcus</taxon>
    </lineage>
</organism>
<feature type="compositionally biased region" description="Low complexity" evidence="1">
    <location>
        <begin position="603"/>
        <end position="627"/>
    </location>
</feature>
<feature type="compositionally biased region" description="Low complexity" evidence="1">
    <location>
        <begin position="85"/>
        <end position="102"/>
    </location>
</feature>
<feature type="compositionally biased region" description="Basic and acidic residues" evidence="1">
    <location>
        <begin position="427"/>
        <end position="471"/>
    </location>
</feature>
<feature type="compositionally biased region" description="Low complexity" evidence="1">
    <location>
        <begin position="404"/>
        <end position="426"/>
    </location>
</feature>
<dbReference type="Proteomes" id="UP001438707">
    <property type="component" value="Unassembled WGS sequence"/>
</dbReference>
<gene>
    <name evidence="2" type="ORF">WJX74_006924</name>
</gene>
<feature type="compositionally biased region" description="Basic and acidic residues" evidence="1">
    <location>
        <begin position="156"/>
        <end position="180"/>
    </location>
</feature>
<dbReference type="PANTHER" id="PTHR32091:SF20">
    <property type="entry name" value="EUKARYOTIC TRANSLATION INITIATION FACTOR 4B1"/>
    <property type="match status" value="1"/>
</dbReference>
<sequence length="627" mass="63525">MSAEPVANVWGVAPAPASKSDWADSVDQDEAANGGQLPELPSLGSAPMGGESAFPSLGEAAKPAAKKKGRNRGQTLALSEFQAGPAAAAPSRPVFRSSSAAASRDRSADIKLQLPKGPRERDENEESSDALGGGFKDYSGAKARGPRRRDDEEDDGPRRMEDLGPSKADESDDWGADRKPGGAFGGGGGFADRDRPARTSGFGGDSAAADSAASWGSSRPSAASTAPPRRAGGSFGGFDRDDGSTAPTGFVPSDKPPRRAGGGFDAAAGGSGGADEESRWGSKFTPGEPRRAPSSSGADDGSSWASRRAPSPAEDAPAAAAAPTSRPRLNLKPRSAPAPGPTSQDEESSQQGGSSVKSGDDSEADAPAPAPAAPSAPRSNPFGQAKPRDEKLVAPAKAEETGNAEAVAAPAPAAAPAARSNPFGAARPREEVLRQQGRHASDEAAPRPETPEEAELREKIEGLKLRVKEGEGEAEIQVPALSSSGSAQPNGFPQPTTPPTEAVSGGEAVDMAKKTIEQASGGNAESTSDSTPESSSAHPAPTSNEGPSEGSAAAVVAGGSPPKPANAWAKKPSLQLQTTVQQHLQDCEGKLKQLSIRLDTEARQASQPASAAADPTAASAKPAPSRW</sequence>
<dbReference type="PANTHER" id="PTHR32091">
    <property type="entry name" value="EUKARYOTIC TRANSLATION INITIATION FACTOR 4B"/>
    <property type="match status" value="1"/>
</dbReference>
<feature type="region of interest" description="Disordered" evidence="1">
    <location>
        <begin position="1"/>
        <end position="574"/>
    </location>
</feature>
<evidence type="ECO:0000256" key="1">
    <source>
        <dbReference type="SAM" id="MobiDB-lite"/>
    </source>
</evidence>
<protein>
    <recommendedName>
        <fullName evidence="4">Eukaryotic translation initiation factor 4B</fullName>
    </recommendedName>
</protein>
<comment type="caution">
    <text evidence="2">The sequence shown here is derived from an EMBL/GenBank/DDBJ whole genome shotgun (WGS) entry which is preliminary data.</text>
</comment>
<feature type="compositionally biased region" description="Low complexity" evidence="1">
    <location>
        <begin position="546"/>
        <end position="574"/>
    </location>
</feature>
<dbReference type="GO" id="GO:0003729">
    <property type="term" value="F:mRNA binding"/>
    <property type="evidence" value="ECO:0007669"/>
    <property type="project" value="TreeGrafter"/>
</dbReference>
<dbReference type="GO" id="GO:0003743">
    <property type="term" value="F:translation initiation factor activity"/>
    <property type="evidence" value="ECO:0007669"/>
    <property type="project" value="InterPro"/>
</dbReference>
<dbReference type="EMBL" id="JALJOS010000011">
    <property type="protein sequence ID" value="KAK9833092.1"/>
    <property type="molecule type" value="Genomic_DNA"/>
</dbReference>
<proteinExistence type="predicted"/>
<feature type="compositionally biased region" description="Low complexity" evidence="1">
    <location>
        <begin position="205"/>
        <end position="232"/>
    </location>
</feature>
<dbReference type="AlphaFoldDB" id="A0AAW1RH73"/>
<accession>A0AAW1RH73</accession>
<feature type="region of interest" description="Disordered" evidence="1">
    <location>
        <begin position="598"/>
        <end position="627"/>
    </location>
</feature>
<feature type="compositionally biased region" description="Low complexity" evidence="1">
    <location>
        <begin position="525"/>
        <end position="536"/>
    </location>
</feature>
<feature type="compositionally biased region" description="Basic and acidic residues" evidence="1">
    <location>
        <begin position="386"/>
        <end position="400"/>
    </location>
</feature>
<dbReference type="InterPro" id="IPR010433">
    <property type="entry name" value="EIF-4B_pln"/>
</dbReference>
<keyword evidence="3" id="KW-1185">Reference proteome</keyword>
<reference evidence="2 3" key="1">
    <citation type="journal article" date="2024" name="Nat. Commun.">
        <title>Phylogenomics reveals the evolutionary origins of lichenization in chlorophyte algae.</title>
        <authorList>
            <person name="Puginier C."/>
            <person name="Libourel C."/>
            <person name="Otte J."/>
            <person name="Skaloud P."/>
            <person name="Haon M."/>
            <person name="Grisel S."/>
            <person name="Petersen M."/>
            <person name="Berrin J.G."/>
            <person name="Delaux P.M."/>
            <person name="Dal Grande F."/>
            <person name="Keller J."/>
        </authorList>
    </citation>
    <scope>NUCLEOTIDE SEQUENCE [LARGE SCALE GENOMIC DNA]</scope>
    <source>
        <strain evidence="2 3">SAG 2145</strain>
    </source>
</reference>
<evidence type="ECO:0000313" key="2">
    <source>
        <dbReference type="EMBL" id="KAK9833092.1"/>
    </source>
</evidence>
<feature type="compositionally biased region" description="Polar residues" evidence="1">
    <location>
        <begin position="480"/>
        <end position="494"/>
    </location>
</feature>
<feature type="compositionally biased region" description="Low complexity" evidence="1">
    <location>
        <begin position="294"/>
        <end position="328"/>
    </location>
</feature>